<name>A0A2U0UNS3_9BACT</name>
<dbReference type="Pfam" id="PF07313">
    <property type="entry name" value="AmiA-like"/>
    <property type="match status" value="1"/>
</dbReference>
<evidence type="ECO:0000313" key="3">
    <source>
        <dbReference type="Proteomes" id="UP000245870"/>
    </source>
</evidence>
<accession>A0A2U0UNS3</accession>
<evidence type="ECO:0000256" key="1">
    <source>
        <dbReference type="SAM" id="SignalP"/>
    </source>
</evidence>
<sequence>MVTYKKIFFSLLFLCSCYTGHAAKPDYWRSDSIKVARLLRKATLLDSGSNLMIYFARELRGLPYMGKTLERNKEERLVINLRQMDCTTYVETVLALTMCAKKGYTTFDQFVRNLRMVRYEDGEVTYPKRMHYFTHWINENIKKNIVAPIPEPQELFTATQTVKAYYMTTHAHRYPMMAKNKWMTREIRQMEQRITGKQYAYIPKSRLNDSATLRQTIKDGDIIAILTSRAGLDTSHIGIAVWHSDGLHMLNASSVHQKVVEEPMLLKQYMMRHPSQIGIRVVRPL</sequence>
<proteinExistence type="predicted"/>
<dbReference type="SUPFAM" id="SSF54001">
    <property type="entry name" value="Cysteine proteinases"/>
    <property type="match status" value="1"/>
</dbReference>
<gene>
    <name evidence="2" type="ORF">C7379_10160</name>
</gene>
<feature type="signal peptide" evidence="1">
    <location>
        <begin position="1"/>
        <end position="22"/>
    </location>
</feature>
<dbReference type="OrthoDB" id="1409585at2"/>
<dbReference type="EMBL" id="QENY01000001">
    <property type="protein sequence ID" value="PVX59292.1"/>
    <property type="molecule type" value="Genomic_DNA"/>
</dbReference>
<comment type="caution">
    <text evidence="2">The sequence shown here is derived from an EMBL/GenBank/DDBJ whole genome shotgun (WGS) entry which is preliminary data.</text>
</comment>
<dbReference type="Gene3D" id="1.10.3670.10">
    <property type="entry name" value="Putative xylanase like domain"/>
    <property type="match status" value="1"/>
</dbReference>
<dbReference type="Gene3D" id="2.30.260.10">
    <property type="entry name" value="putative xylanase like domain"/>
    <property type="match status" value="1"/>
</dbReference>
<keyword evidence="1" id="KW-0732">Signal</keyword>
<dbReference type="RefSeq" id="WP_116615468.1">
    <property type="nucleotide sequence ID" value="NZ_CAMQYP010000094.1"/>
</dbReference>
<protein>
    <submittedName>
        <fullName evidence="2">Uncharacterized protein DUF1460</fullName>
    </submittedName>
</protein>
<dbReference type="PROSITE" id="PS51257">
    <property type="entry name" value="PROKAR_LIPOPROTEIN"/>
    <property type="match status" value="1"/>
</dbReference>
<feature type="chain" id="PRO_5015458071" evidence="1">
    <location>
        <begin position="23"/>
        <end position="285"/>
    </location>
</feature>
<dbReference type="InterPro" id="IPR038765">
    <property type="entry name" value="Papain-like_cys_pep_sf"/>
</dbReference>
<evidence type="ECO:0000313" key="2">
    <source>
        <dbReference type="EMBL" id="PVX59292.1"/>
    </source>
</evidence>
<dbReference type="Proteomes" id="UP000245870">
    <property type="component" value="Unassembled WGS sequence"/>
</dbReference>
<reference evidence="2 3" key="1">
    <citation type="submission" date="2018-05" db="EMBL/GenBank/DDBJ databases">
        <title>Genomic Encyclopedia of Type Strains, Phase IV (KMG-IV): sequencing the most valuable type-strain genomes for metagenomic binning, comparative biology and taxonomic classification.</title>
        <authorList>
            <person name="Goeker M."/>
        </authorList>
    </citation>
    <scope>NUCLEOTIDE SEQUENCE [LARGE SCALE GENOMIC DNA]</scope>
    <source>
        <strain evidence="2 3">DSM 100333</strain>
    </source>
</reference>
<dbReference type="InterPro" id="IPR010846">
    <property type="entry name" value="AmiA-like"/>
</dbReference>
<organism evidence="2 3">
    <name type="scientific">Hallella colorans</name>
    <dbReference type="NCBI Taxonomy" id="1703337"/>
    <lineage>
        <taxon>Bacteria</taxon>
        <taxon>Pseudomonadati</taxon>
        <taxon>Bacteroidota</taxon>
        <taxon>Bacteroidia</taxon>
        <taxon>Bacteroidales</taxon>
        <taxon>Prevotellaceae</taxon>
        <taxon>Hallella</taxon>
    </lineage>
</organism>
<keyword evidence="3" id="KW-1185">Reference proteome</keyword>
<dbReference type="AlphaFoldDB" id="A0A2U0UNS3"/>